<dbReference type="RefSeq" id="WP_263540887.1">
    <property type="nucleotide sequence ID" value="NZ_JAOVZO020000019.1"/>
</dbReference>
<gene>
    <name evidence="4" type="ORF">OD750_020190</name>
</gene>
<keyword evidence="1 4" id="KW-0378">Hydrolase</keyword>
<dbReference type="Proteomes" id="UP001139971">
    <property type="component" value="Unassembled WGS sequence"/>
</dbReference>
<feature type="domain" description="Dienelactone hydrolase" evidence="3">
    <location>
        <begin position="41"/>
        <end position="268"/>
    </location>
</feature>
<proteinExistence type="predicted"/>
<dbReference type="InterPro" id="IPR029058">
    <property type="entry name" value="AB_hydrolase_fold"/>
</dbReference>
<evidence type="ECO:0000313" key="5">
    <source>
        <dbReference type="Proteomes" id="UP001139971"/>
    </source>
</evidence>
<dbReference type="InterPro" id="IPR050261">
    <property type="entry name" value="FrsA_esterase"/>
</dbReference>
<dbReference type="EMBL" id="JAOVZO020000019">
    <property type="protein sequence ID" value="MDC8014873.1"/>
    <property type="molecule type" value="Genomic_DNA"/>
</dbReference>
<dbReference type="PANTHER" id="PTHR22946">
    <property type="entry name" value="DIENELACTONE HYDROLASE DOMAIN-CONTAINING PROTEIN-RELATED"/>
    <property type="match status" value="1"/>
</dbReference>
<evidence type="ECO:0000256" key="2">
    <source>
        <dbReference type="SAM" id="SignalP"/>
    </source>
</evidence>
<dbReference type="InterPro" id="IPR002925">
    <property type="entry name" value="Dienelactn_hydro"/>
</dbReference>
<sequence>MSVLAKTLAALCLAAVGGAALAAPSDGAQITFAGPSGITLDAVIYKPDNVATRDDWPAIVLMHGCSGMWSSSVFGAASGGYPNLQKHIESWGRYLADHGYIAIAVDSFNGRGDPQTQCGAAVTNPYTERPQDARAAYAYLAGLGEVNPVRVGLLGWSQGAEAAMVEASATVYNSTTLRADNDHLFEATAVFYPGCGAAMQFGSPASSWWRPFNDFKMSMGYDDSFRANCNTRIQRARDVYGSTAGSGHEATITIYDGADHSFDIDGRTILGMNDTQFPTSAQFLACSVAGSNTEDCAMIRADWTTLSFFNDRLQ</sequence>
<dbReference type="AlphaFoldDB" id="A0A9X3YQ57"/>
<feature type="chain" id="PRO_5040966415" evidence="2">
    <location>
        <begin position="23"/>
        <end position="314"/>
    </location>
</feature>
<dbReference type="Pfam" id="PF01738">
    <property type="entry name" value="DLH"/>
    <property type="match status" value="1"/>
</dbReference>
<accession>A0A9X3YQ57</accession>
<dbReference type="PANTHER" id="PTHR22946:SF9">
    <property type="entry name" value="POLYKETIDE TRANSFERASE AF380"/>
    <property type="match status" value="1"/>
</dbReference>
<keyword evidence="2" id="KW-0732">Signal</keyword>
<evidence type="ECO:0000313" key="4">
    <source>
        <dbReference type="EMBL" id="MDC8014873.1"/>
    </source>
</evidence>
<protein>
    <submittedName>
        <fullName evidence="4">Dienelactone hydrolase family protein</fullName>
    </submittedName>
</protein>
<organism evidence="4 5">
    <name type="scientific">Tahibacter soli</name>
    <dbReference type="NCBI Taxonomy" id="2983605"/>
    <lineage>
        <taxon>Bacteria</taxon>
        <taxon>Pseudomonadati</taxon>
        <taxon>Pseudomonadota</taxon>
        <taxon>Gammaproteobacteria</taxon>
        <taxon>Lysobacterales</taxon>
        <taxon>Rhodanobacteraceae</taxon>
        <taxon>Tahibacter</taxon>
    </lineage>
</organism>
<keyword evidence="5" id="KW-1185">Reference proteome</keyword>
<evidence type="ECO:0000259" key="3">
    <source>
        <dbReference type="Pfam" id="PF01738"/>
    </source>
</evidence>
<feature type="signal peptide" evidence="2">
    <location>
        <begin position="1"/>
        <end position="22"/>
    </location>
</feature>
<dbReference type="SUPFAM" id="SSF53474">
    <property type="entry name" value="alpha/beta-Hydrolases"/>
    <property type="match status" value="1"/>
</dbReference>
<comment type="caution">
    <text evidence="4">The sequence shown here is derived from an EMBL/GenBank/DDBJ whole genome shotgun (WGS) entry which is preliminary data.</text>
</comment>
<evidence type="ECO:0000256" key="1">
    <source>
        <dbReference type="ARBA" id="ARBA00022801"/>
    </source>
</evidence>
<name>A0A9X3YQ57_9GAMM</name>
<reference evidence="4" key="1">
    <citation type="submission" date="2023-02" db="EMBL/GenBank/DDBJ databases">
        <title>Tahibacter soli sp. nov. isolated from soil.</title>
        <authorList>
            <person name="Baek J.H."/>
            <person name="Lee J.K."/>
            <person name="Choi D.G."/>
            <person name="Jeon C.O."/>
        </authorList>
    </citation>
    <scope>NUCLEOTIDE SEQUENCE</scope>
    <source>
        <strain evidence="4">BL</strain>
    </source>
</reference>
<dbReference type="GO" id="GO:0052689">
    <property type="term" value="F:carboxylic ester hydrolase activity"/>
    <property type="evidence" value="ECO:0007669"/>
    <property type="project" value="UniProtKB-ARBA"/>
</dbReference>
<dbReference type="Gene3D" id="3.40.50.1820">
    <property type="entry name" value="alpha/beta hydrolase"/>
    <property type="match status" value="1"/>
</dbReference>